<dbReference type="EC" id="3.2.1.22" evidence="4"/>
<dbReference type="CDD" id="cd14792">
    <property type="entry name" value="GH27"/>
    <property type="match status" value="1"/>
</dbReference>
<name>A0A080N375_9BIFI</name>
<keyword evidence="3 4" id="KW-0326">Glycosidase</keyword>
<dbReference type="PANTHER" id="PTHR11452">
    <property type="entry name" value="ALPHA-GALACTOSIDASE/ALPHA-N-ACETYLGALACTOSAMINIDASE"/>
    <property type="match status" value="1"/>
</dbReference>
<reference evidence="5 6" key="1">
    <citation type="journal article" date="2014" name="Appl. Environ. Microbiol.">
        <title>Genomic encyclopedia of type strains of the genus Bifidobacterium.</title>
        <authorList>
            <person name="Milani C."/>
            <person name="Lugli G.A."/>
            <person name="Duranti S."/>
            <person name="Turroni F."/>
            <person name="Bottacini F."/>
            <person name="Mangifesta M."/>
            <person name="Sanchez B."/>
            <person name="Viappiani A."/>
            <person name="Mancabelli L."/>
            <person name="Taminiau B."/>
            <person name="Delcenserie V."/>
            <person name="Barrangou R."/>
            <person name="Margolles A."/>
            <person name="van Sinderen D."/>
            <person name="Ventura M."/>
        </authorList>
    </citation>
    <scope>NUCLEOTIDE SEQUENCE [LARGE SCALE GENOMIC DNA]</scope>
    <source>
        <strain evidence="5 6">DSM 19703</strain>
    </source>
</reference>
<dbReference type="InterPro" id="IPR002241">
    <property type="entry name" value="Glyco_hydro_27"/>
</dbReference>
<evidence type="ECO:0000313" key="5">
    <source>
        <dbReference type="EMBL" id="KFF31557.1"/>
    </source>
</evidence>
<comment type="similarity">
    <text evidence="1 4">Belongs to the glycosyl hydrolase 27 family.</text>
</comment>
<dbReference type="Pfam" id="PF16499">
    <property type="entry name" value="Melibiase_2"/>
    <property type="match status" value="1"/>
</dbReference>
<dbReference type="PRINTS" id="PR00740">
    <property type="entry name" value="GLHYDRLASE27"/>
</dbReference>
<proteinExistence type="inferred from homology"/>
<organism evidence="5 6">
    <name type="scientific">Bifidobacterium bombi DSM 19703</name>
    <dbReference type="NCBI Taxonomy" id="1341695"/>
    <lineage>
        <taxon>Bacteria</taxon>
        <taxon>Bacillati</taxon>
        <taxon>Actinomycetota</taxon>
        <taxon>Actinomycetes</taxon>
        <taxon>Bifidobacteriales</taxon>
        <taxon>Bifidobacteriaceae</taxon>
        <taxon>Bifidobacterium</taxon>
    </lineage>
</organism>
<dbReference type="Gene3D" id="3.20.20.70">
    <property type="entry name" value="Aldolase class I"/>
    <property type="match status" value="1"/>
</dbReference>
<dbReference type="Proteomes" id="UP000028730">
    <property type="component" value="Unassembled WGS sequence"/>
</dbReference>
<dbReference type="eggNOG" id="COG1501">
    <property type="taxonomic scope" value="Bacteria"/>
</dbReference>
<dbReference type="InterPro" id="IPR013785">
    <property type="entry name" value="Aldolase_TIM"/>
</dbReference>
<evidence type="ECO:0000256" key="4">
    <source>
        <dbReference type="RuleBase" id="RU361168"/>
    </source>
</evidence>
<dbReference type="AlphaFoldDB" id="A0A080N375"/>
<comment type="catalytic activity">
    <reaction evidence="4">
        <text>Hydrolysis of terminal, non-reducing alpha-D-galactose residues in alpha-D-galactosides, including galactose oligosaccharides, galactomannans and galactolipids.</text>
        <dbReference type="EC" id="3.2.1.22"/>
    </reaction>
</comment>
<keyword evidence="4" id="KW-1015">Disulfide bond</keyword>
<dbReference type="EMBL" id="ATLK01000001">
    <property type="protein sequence ID" value="KFF31557.1"/>
    <property type="molecule type" value="Genomic_DNA"/>
</dbReference>
<accession>A0A080N375</accession>
<sequence>MRDDNGCFSAAKPPMGWNSWDSYGSSVTEAEVLSNAEFMAEHLLRFGWDTVVIDIDWYDPTASAHHYNDGAPLLLDEYGRQLPDPGRFPSASDGNGFASLAQRLHDMGLKLGLHMMRGVPRLAVERHLPVKGAEGYTAADIADREHVCRWNPDNFGINQSHPAAQAWYDAQVDLFASWGVDFLKVDDMQAPFYSAEIAAYHKAIVKAEAKYGTQIVLSLSPGTWNSTTHVDFLRKNAQMWRISDDLWDRWDDVYQQFVRLSRWAPFQTNGHWADADMLPLGHIGVRAHNGDSRDCKLTVEERRTLMALWCMGRSPLMVGGDLPTSTPETVALLANPVLREVGAGSVDNREVGRERIYRDGPDHPDSYLGDLIIWSARAADWGDGTVSAHQDGYYGAVFWTGSEAHEIDEAIELQTFVGIENARTDYKLTDLFADVVDGASGAAARLDGSGADRMIRGTVPAHGVLWFAIDPR</sequence>
<evidence type="ECO:0000313" key="6">
    <source>
        <dbReference type="Proteomes" id="UP000028730"/>
    </source>
</evidence>
<keyword evidence="2 4" id="KW-0378">Hydrolase</keyword>
<dbReference type="GO" id="GO:0004557">
    <property type="term" value="F:alpha-galactosidase activity"/>
    <property type="evidence" value="ECO:0007669"/>
    <property type="project" value="UniProtKB-EC"/>
</dbReference>
<evidence type="ECO:0000256" key="2">
    <source>
        <dbReference type="ARBA" id="ARBA00022801"/>
    </source>
</evidence>
<gene>
    <name evidence="5" type="ORF">BBOMB_0938</name>
</gene>
<dbReference type="InterPro" id="IPR017853">
    <property type="entry name" value="GH"/>
</dbReference>
<dbReference type="STRING" id="1341695.BBOMB_0938"/>
<protein>
    <recommendedName>
        <fullName evidence="4">Alpha-galactosidase</fullName>
        <ecNumber evidence="4">3.2.1.22</ecNumber>
    </recommendedName>
    <alternativeName>
        <fullName evidence="4">Melibiase</fullName>
    </alternativeName>
</protein>
<evidence type="ECO:0000256" key="3">
    <source>
        <dbReference type="ARBA" id="ARBA00023295"/>
    </source>
</evidence>
<dbReference type="PANTHER" id="PTHR11452:SF42">
    <property type="entry name" value="ALPHA-GALACTOSIDASE"/>
    <property type="match status" value="1"/>
</dbReference>
<dbReference type="SUPFAM" id="SSF51445">
    <property type="entry name" value="(Trans)glycosidases"/>
    <property type="match status" value="1"/>
</dbReference>
<keyword evidence="6" id="KW-1185">Reference proteome</keyword>
<dbReference type="GO" id="GO:0005975">
    <property type="term" value="P:carbohydrate metabolic process"/>
    <property type="evidence" value="ECO:0007669"/>
    <property type="project" value="InterPro"/>
</dbReference>
<evidence type="ECO:0000256" key="1">
    <source>
        <dbReference type="ARBA" id="ARBA00009743"/>
    </source>
</evidence>
<comment type="caution">
    <text evidence="5">The sequence shown here is derived from an EMBL/GenBank/DDBJ whole genome shotgun (WGS) entry which is preliminary data.</text>
</comment>